<keyword evidence="4" id="KW-0503">Monooxygenase</keyword>
<evidence type="ECO:0000256" key="2">
    <source>
        <dbReference type="ARBA" id="ARBA00022643"/>
    </source>
</evidence>
<evidence type="ECO:0000256" key="3">
    <source>
        <dbReference type="ARBA" id="ARBA00023002"/>
    </source>
</evidence>
<dbReference type="InterPro" id="IPR011251">
    <property type="entry name" value="Luciferase-like_dom"/>
</dbReference>
<dbReference type="InterPro" id="IPR050172">
    <property type="entry name" value="SsuD_RutA_monooxygenase"/>
</dbReference>
<dbReference type="Pfam" id="PF00296">
    <property type="entry name" value="Bac_luciferase"/>
    <property type="match status" value="1"/>
</dbReference>
<name>A0ABW2QDF4_9MICO</name>
<dbReference type="RefSeq" id="WP_382396004.1">
    <property type="nucleotide sequence ID" value="NZ_JBHTCQ010000003.1"/>
</dbReference>
<dbReference type="PANTHER" id="PTHR42847">
    <property type="entry name" value="ALKANESULFONATE MONOOXYGENASE"/>
    <property type="match status" value="1"/>
</dbReference>
<evidence type="ECO:0000313" key="6">
    <source>
        <dbReference type="EMBL" id="MFC7406528.1"/>
    </source>
</evidence>
<feature type="domain" description="Luciferase-like" evidence="5">
    <location>
        <begin position="17"/>
        <end position="241"/>
    </location>
</feature>
<comment type="caution">
    <text evidence="6">The sequence shown here is derived from an EMBL/GenBank/DDBJ whole genome shotgun (WGS) entry which is preliminary data.</text>
</comment>
<dbReference type="InterPro" id="IPR036661">
    <property type="entry name" value="Luciferase-like_sf"/>
</dbReference>
<keyword evidence="7" id="KW-1185">Reference proteome</keyword>
<sequence>MTLQVGTGLPAAMGTAGSCSTPSVAQAARAVEQHGFESLWAADVLIGDGTPSFEPVLELAAAASVTEHVRIGTSVLAAPARPLPWLAVQAATMQHLSGGRFLLGLGIGGFPGSPFWQNLGIVPRGRGRALDGVLERLPRLLKGEPVTLDPDVPPLLIAPSASMPTVLLGGSARAFDRILTYGTDWFPSLVAPQDLAPSIARLHALADGRGVARPRVTVGGHCVIGEDDGARTAYDALVASLVEEHGMPPEVAARVPMHARTPLELAEIFAAYEAAGADRVVTGADNAGWFEQLEFLAEASSHLR</sequence>
<reference evidence="7" key="1">
    <citation type="journal article" date="2019" name="Int. J. Syst. Evol. Microbiol.">
        <title>The Global Catalogue of Microorganisms (GCM) 10K type strain sequencing project: providing services to taxonomists for standard genome sequencing and annotation.</title>
        <authorList>
            <consortium name="The Broad Institute Genomics Platform"/>
            <consortium name="The Broad Institute Genome Sequencing Center for Infectious Disease"/>
            <person name="Wu L."/>
            <person name="Ma J."/>
        </authorList>
    </citation>
    <scope>NUCLEOTIDE SEQUENCE [LARGE SCALE GENOMIC DNA]</scope>
    <source>
        <strain evidence="7">JCM 1490</strain>
    </source>
</reference>
<gene>
    <name evidence="6" type="ORF">ACFQQL_15520</name>
</gene>
<dbReference type="SUPFAM" id="SSF51679">
    <property type="entry name" value="Bacterial luciferase-like"/>
    <property type="match status" value="1"/>
</dbReference>
<dbReference type="Gene3D" id="3.20.20.30">
    <property type="entry name" value="Luciferase-like domain"/>
    <property type="match status" value="1"/>
</dbReference>
<keyword evidence="2" id="KW-0288">FMN</keyword>
<keyword evidence="1" id="KW-0285">Flavoprotein</keyword>
<accession>A0ABW2QDF4</accession>
<evidence type="ECO:0000256" key="4">
    <source>
        <dbReference type="ARBA" id="ARBA00023033"/>
    </source>
</evidence>
<organism evidence="6 7">
    <name type="scientific">Georgenia alba</name>
    <dbReference type="NCBI Taxonomy" id="2233858"/>
    <lineage>
        <taxon>Bacteria</taxon>
        <taxon>Bacillati</taxon>
        <taxon>Actinomycetota</taxon>
        <taxon>Actinomycetes</taxon>
        <taxon>Micrococcales</taxon>
        <taxon>Bogoriellaceae</taxon>
        <taxon>Georgenia</taxon>
    </lineage>
</organism>
<evidence type="ECO:0000259" key="5">
    <source>
        <dbReference type="Pfam" id="PF00296"/>
    </source>
</evidence>
<dbReference type="PANTHER" id="PTHR42847:SF4">
    <property type="entry name" value="ALKANESULFONATE MONOOXYGENASE-RELATED"/>
    <property type="match status" value="1"/>
</dbReference>
<evidence type="ECO:0000313" key="7">
    <source>
        <dbReference type="Proteomes" id="UP001596455"/>
    </source>
</evidence>
<dbReference type="Proteomes" id="UP001596455">
    <property type="component" value="Unassembled WGS sequence"/>
</dbReference>
<evidence type="ECO:0000256" key="1">
    <source>
        <dbReference type="ARBA" id="ARBA00022630"/>
    </source>
</evidence>
<dbReference type="EMBL" id="JBHTCQ010000003">
    <property type="protein sequence ID" value="MFC7406528.1"/>
    <property type="molecule type" value="Genomic_DNA"/>
</dbReference>
<dbReference type="EC" id="1.-.-.-" evidence="6"/>
<protein>
    <submittedName>
        <fullName evidence="6">LLM class flavin-dependent oxidoreductase</fullName>
        <ecNumber evidence="6">1.-.-.-</ecNumber>
    </submittedName>
</protein>
<keyword evidence="3 6" id="KW-0560">Oxidoreductase</keyword>
<proteinExistence type="predicted"/>
<dbReference type="GO" id="GO:0016491">
    <property type="term" value="F:oxidoreductase activity"/>
    <property type="evidence" value="ECO:0007669"/>
    <property type="project" value="UniProtKB-KW"/>
</dbReference>